<feature type="region of interest" description="Disordered" evidence="1">
    <location>
        <begin position="776"/>
        <end position="815"/>
    </location>
</feature>
<dbReference type="Proteomes" id="UP001235939">
    <property type="component" value="Chromosome 03"/>
</dbReference>
<evidence type="ECO:0008006" key="6">
    <source>
        <dbReference type="Google" id="ProtNLM"/>
    </source>
</evidence>
<dbReference type="InterPro" id="IPR000477">
    <property type="entry name" value="RT_dom"/>
</dbReference>
<dbReference type="InterPro" id="IPR043128">
    <property type="entry name" value="Rev_trsase/Diguanyl_cyclase"/>
</dbReference>
<dbReference type="PANTHER" id="PTHR37984">
    <property type="entry name" value="PROTEIN CBG26694"/>
    <property type="match status" value="1"/>
</dbReference>
<feature type="region of interest" description="Disordered" evidence="1">
    <location>
        <begin position="194"/>
        <end position="224"/>
    </location>
</feature>
<feature type="compositionally biased region" description="Polar residues" evidence="1">
    <location>
        <begin position="776"/>
        <end position="794"/>
    </location>
</feature>
<dbReference type="SUPFAM" id="SSF56672">
    <property type="entry name" value="DNA/RNA polymerases"/>
    <property type="match status" value="2"/>
</dbReference>
<evidence type="ECO:0000259" key="2">
    <source>
        <dbReference type="Pfam" id="PF00078"/>
    </source>
</evidence>
<dbReference type="InterPro" id="IPR043502">
    <property type="entry name" value="DNA/RNA_pol_sf"/>
</dbReference>
<feature type="domain" description="Reverse transcriptase Ty1/copia-type" evidence="3">
    <location>
        <begin position="285"/>
        <end position="517"/>
    </location>
</feature>
<feature type="compositionally biased region" description="Basic and acidic residues" evidence="1">
    <location>
        <begin position="207"/>
        <end position="219"/>
    </location>
</feature>
<evidence type="ECO:0000256" key="1">
    <source>
        <dbReference type="SAM" id="MobiDB-lite"/>
    </source>
</evidence>
<evidence type="ECO:0000313" key="5">
    <source>
        <dbReference type="Proteomes" id="UP001235939"/>
    </source>
</evidence>
<keyword evidence="5" id="KW-1185">Reference proteome</keyword>
<dbReference type="PANTHER" id="PTHR37984:SF5">
    <property type="entry name" value="PROTEIN NYNRIN-LIKE"/>
    <property type="match status" value="1"/>
</dbReference>
<dbReference type="InterPro" id="IPR050951">
    <property type="entry name" value="Retrovirus_Pol_polyprotein"/>
</dbReference>
<dbReference type="Pfam" id="PF00078">
    <property type="entry name" value="RVT_1"/>
    <property type="match status" value="1"/>
</dbReference>
<evidence type="ECO:0000259" key="3">
    <source>
        <dbReference type="Pfam" id="PF07727"/>
    </source>
</evidence>
<dbReference type="Gene3D" id="3.10.10.10">
    <property type="entry name" value="HIV Type 1 Reverse Transcriptase, subunit A, domain 1"/>
    <property type="match status" value="1"/>
</dbReference>
<sequence length="815" mass="93785">MTVALVHLSVISRTQVQLYEGRAGAISGLRSVCHSDRLVSRKLAEGIGGEEGFDNVLIHGFRLHVEEADSWEELPQFPDFQALELVVQGELTAGMASRVLECSTRFPLVRRDAQTPWGRVWAAQTALRMPYGNKEKQPPIAFIAEQREEYDKRSSVTFIVDSGSTCHMINGEKLLDHQKKCDVNINVAKKKKPRYREDLDSEIEESQDTKMELDTHDKPQNSTNSKYMLRNRENINRPERLKDYEVLNSVPEEIGLLTYNEAVTGVDKEKWVKAIQEEKDSLKKNETWDFVNAEEVKGKKILSSRWIFKIKDGGHYKARLVARGNEQKGLDFDETFSPVVSTISLRMLLSLSVKKNLKFKTFDVKTAFLYGYLDEEIFMYLPEGYEDNKICRLKKALYGLRQAPSKWNKRFEAFLKTKGLVQSKLENCIFKNQNGSLILALYVDDGMLFGSHVEEMDNLLEELAQEFEIRISNNPEMYVGMNIMNKDEGLILSQHDYIECVLKKYMFDTKPVTTPIVEGAVKIDPILENKSEGPEPHEHLQDGMLQELTTDQEVCERDYTNPGVEAGKYRFKRLPFGISSAPEVFQRKMSNLLESQSGVNCHMDDIVIWGATQEEHDERLRCVLRKLQDSGLTLNKEKCIFSVKEIKFLGQLITERGVLPDPNKVQAIREFPSPSSISEVRRFLGMVNFTVKRNDRRWDSAQEEAFEKVKKLLSTSPTLTLFDPNLPRRWKSKILYSQLSKRNFRKNRFHLLPNPQGEKIDMEDEEMEFPEMSQCITSTGDNTTCDSEPRTFQRSPEPVKTRSGRVIKPPDRLNL</sequence>
<proteinExistence type="predicted"/>
<protein>
    <recommendedName>
        <fullName evidence="6">Reverse transcriptase</fullName>
    </recommendedName>
</protein>
<accession>A0ABY6KA18</accession>
<dbReference type="InterPro" id="IPR013103">
    <property type="entry name" value="RVT_2"/>
</dbReference>
<name>A0ABY6KA18_9ARAC</name>
<dbReference type="EMBL" id="CP092865">
    <property type="protein sequence ID" value="UYV65691.1"/>
    <property type="molecule type" value="Genomic_DNA"/>
</dbReference>
<reference evidence="4 5" key="1">
    <citation type="submission" date="2022-01" db="EMBL/GenBank/DDBJ databases">
        <title>A chromosomal length assembly of Cordylochernes scorpioides.</title>
        <authorList>
            <person name="Zeh D."/>
            <person name="Zeh J."/>
        </authorList>
    </citation>
    <scope>NUCLEOTIDE SEQUENCE [LARGE SCALE GENOMIC DNA]</scope>
    <source>
        <strain evidence="4">IN4F17</strain>
        <tissue evidence="4">Whole Body</tissue>
    </source>
</reference>
<organism evidence="4 5">
    <name type="scientific">Cordylochernes scorpioides</name>
    <dbReference type="NCBI Taxonomy" id="51811"/>
    <lineage>
        <taxon>Eukaryota</taxon>
        <taxon>Metazoa</taxon>
        <taxon>Ecdysozoa</taxon>
        <taxon>Arthropoda</taxon>
        <taxon>Chelicerata</taxon>
        <taxon>Arachnida</taxon>
        <taxon>Pseudoscorpiones</taxon>
        <taxon>Cheliferoidea</taxon>
        <taxon>Chernetidae</taxon>
        <taxon>Cordylochernes</taxon>
    </lineage>
</organism>
<dbReference type="Pfam" id="PF07727">
    <property type="entry name" value="RVT_2"/>
    <property type="match status" value="1"/>
</dbReference>
<evidence type="ECO:0000313" key="4">
    <source>
        <dbReference type="EMBL" id="UYV65691.1"/>
    </source>
</evidence>
<dbReference type="Gene3D" id="3.30.70.270">
    <property type="match status" value="2"/>
</dbReference>
<feature type="domain" description="Reverse transcriptase" evidence="2">
    <location>
        <begin position="563"/>
        <end position="651"/>
    </location>
</feature>
<gene>
    <name evidence="4" type="ORF">LAZ67_3005154</name>
</gene>
<dbReference type="CDD" id="cd01647">
    <property type="entry name" value="RT_LTR"/>
    <property type="match status" value="1"/>
</dbReference>